<reference evidence="2" key="1">
    <citation type="journal article" date="2008" name="Nat. Genet.">
        <title>The Pristionchus pacificus genome provides a unique perspective on nematode lifestyle and parasitism.</title>
        <authorList>
            <person name="Dieterich C."/>
            <person name="Clifton S.W."/>
            <person name="Schuster L.N."/>
            <person name="Chinwalla A."/>
            <person name="Delehaunty K."/>
            <person name="Dinkelacker I."/>
            <person name="Fulton L."/>
            <person name="Fulton R."/>
            <person name="Godfrey J."/>
            <person name="Minx P."/>
            <person name="Mitreva M."/>
            <person name="Roeseler W."/>
            <person name="Tian H."/>
            <person name="Witte H."/>
            <person name="Yang S.P."/>
            <person name="Wilson R.K."/>
            <person name="Sommer R.J."/>
        </authorList>
    </citation>
    <scope>NUCLEOTIDE SEQUENCE [LARGE SCALE GENOMIC DNA]</scope>
    <source>
        <strain evidence="2">PS312</strain>
    </source>
</reference>
<reference evidence="1" key="2">
    <citation type="submission" date="2022-06" db="UniProtKB">
        <authorList>
            <consortium name="EnsemblMetazoa"/>
        </authorList>
    </citation>
    <scope>IDENTIFICATION</scope>
    <source>
        <strain evidence="1">PS312</strain>
    </source>
</reference>
<evidence type="ECO:0000313" key="2">
    <source>
        <dbReference type="Proteomes" id="UP000005239"/>
    </source>
</evidence>
<dbReference type="AlphaFoldDB" id="A0A8R1YZJ0"/>
<organism evidence="1 2">
    <name type="scientific">Pristionchus pacificus</name>
    <name type="common">Parasitic nematode worm</name>
    <dbReference type="NCBI Taxonomy" id="54126"/>
    <lineage>
        <taxon>Eukaryota</taxon>
        <taxon>Metazoa</taxon>
        <taxon>Ecdysozoa</taxon>
        <taxon>Nematoda</taxon>
        <taxon>Chromadorea</taxon>
        <taxon>Rhabditida</taxon>
        <taxon>Rhabditina</taxon>
        <taxon>Diplogasteromorpha</taxon>
        <taxon>Diplogasteroidea</taxon>
        <taxon>Neodiplogasteridae</taxon>
        <taxon>Pristionchus</taxon>
    </lineage>
</organism>
<proteinExistence type="predicted"/>
<sequence length="114" mass="13538">MESRNLDDYQHRHFSTIDKLRTKMRTRCPTVHEILSRQFDMRPFLEPMRQPWETIVCPSSSAPSRTPKRKRVDIFDLCQTLSDLSDFFANGLICGDARRRSKSSKMRSPFERKE</sequence>
<keyword evidence="2" id="KW-1185">Reference proteome</keyword>
<accession>A0A8R1YZJ0</accession>
<protein>
    <submittedName>
        <fullName evidence="1">Uncharacterized protein</fullName>
    </submittedName>
</protein>
<gene>
    <name evidence="1" type="primary">WBGene00275672</name>
</gene>
<dbReference type="EnsemblMetazoa" id="PPA37303.1">
    <property type="protein sequence ID" value="PPA37303.1"/>
    <property type="gene ID" value="WBGene00275672"/>
</dbReference>
<name>A0A8R1YZJ0_PRIPA</name>
<dbReference type="Proteomes" id="UP000005239">
    <property type="component" value="Unassembled WGS sequence"/>
</dbReference>
<evidence type="ECO:0000313" key="1">
    <source>
        <dbReference type="EnsemblMetazoa" id="PPA37303.1"/>
    </source>
</evidence>